<dbReference type="GO" id="GO:0005634">
    <property type="term" value="C:nucleus"/>
    <property type="evidence" value="ECO:0007669"/>
    <property type="project" value="TreeGrafter"/>
</dbReference>
<dbReference type="GO" id="GO:0046872">
    <property type="term" value="F:metal ion binding"/>
    <property type="evidence" value="ECO:0007669"/>
    <property type="project" value="UniProtKB-KW"/>
</dbReference>
<reference evidence="6 9" key="1">
    <citation type="submission" date="2019-11" db="EMBL/GenBank/DDBJ databases">
        <title>Venturia inaequalis Genome Resource.</title>
        <authorList>
            <person name="Lichtner F.J."/>
        </authorList>
    </citation>
    <scope>NUCLEOTIDE SEQUENCE [LARGE SCALE GENOMIC DNA]</scope>
    <source>
        <strain evidence="7 10">120213</strain>
        <strain evidence="6">Bline_iso_100314</strain>
        <strain evidence="8 11">DMI_063113</strain>
    </source>
</reference>
<dbReference type="GO" id="GO:0017136">
    <property type="term" value="F:histone deacetylase activity, NAD-dependent"/>
    <property type="evidence" value="ECO:0007669"/>
    <property type="project" value="TreeGrafter"/>
</dbReference>
<proteinExistence type="inferred from homology"/>
<evidence type="ECO:0000313" key="6">
    <source>
        <dbReference type="EMBL" id="KAE9963547.1"/>
    </source>
</evidence>
<evidence type="ECO:0000313" key="8">
    <source>
        <dbReference type="EMBL" id="KAE9980977.1"/>
    </source>
</evidence>
<dbReference type="Proteomes" id="UP000447873">
    <property type="component" value="Unassembled WGS sequence"/>
</dbReference>
<dbReference type="InterPro" id="IPR027546">
    <property type="entry name" value="Sirtuin_class_III"/>
</dbReference>
<evidence type="ECO:0000259" key="5">
    <source>
        <dbReference type="PROSITE" id="PS50305"/>
    </source>
</evidence>
<evidence type="ECO:0000256" key="4">
    <source>
        <dbReference type="PROSITE-ProRule" id="PRU00236"/>
    </source>
</evidence>
<feature type="binding site" evidence="4">
    <location>
        <position position="143"/>
    </location>
    <ligand>
        <name>Zn(2+)</name>
        <dbReference type="ChEBI" id="CHEBI:29105"/>
    </ligand>
</feature>
<evidence type="ECO:0000256" key="3">
    <source>
        <dbReference type="ARBA" id="ARBA00023027"/>
    </source>
</evidence>
<keyword evidence="4" id="KW-0479">Metal-binding</keyword>
<dbReference type="Gene3D" id="3.30.1600.10">
    <property type="entry name" value="SIR2/SIRT2 'Small Domain"/>
    <property type="match status" value="1"/>
</dbReference>
<evidence type="ECO:0000313" key="11">
    <source>
        <dbReference type="Proteomes" id="UP000490939"/>
    </source>
</evidence>
<dbReference type="Proteomes" id="UP000490939">
    <property type="component" value="Unassembled WGS sequence"/>
</dbReference>
<accession>A0A8H3U5H4</accession>
<dbReference type="SUPFAM" id="SSF52467">
    <property type="entry name" value="DHS-like NAD/FAD-binding domain"/>
    <property type="match status" value="1"/>
</dbReference>
<feature type="binding site" evidence="4">
    <location>
        <position position="218"/>
    </location>
    <ligand>
        <name>Zn(2+)</name>
        <dbReference type="ChEBI" id="CHEBI:29105"/>
    </ligand>
</feature>
<dbReference type="Gene3D" id="3.40.50.1220">
    <property type="entry name" value="TPP-binding domain"/>
    <property type="match status" value="1"/>
</dbReference>
<dbReference type="AlphaFoldDB" id="A0A8H3U5H4"/>
<dbReference type="PANTHER" id="PTHR11085">
    <property type="entry name" value="NAD-DEPENDENT PROTEIN DEACYLASE SIRTUIN-5, MITOCHONDRIAL-RELATED"/>
    <property type="match status" value="1"/>
</dbReference>
<dbReference type="Proteomes" id="UP000433883">
    <property type="component" value="Unassembled WGS sequence"/>
</dbReference>
<keyword evidence="11" id="KW-1185">Reference proteome</keyword>
<dbReference type="PANTHER" id="PTHR11085:SF10">
    <property type="entry name" value="NAD-DEPENDENT PROTEIN DEACYLASE SIRTUIN-5, MITOCHONDRIAL-RELATED"/>
    <property type="match status" value="1"/>
</dbReference>
<dbReference type="GO" id="GO:0036055">
    <property type="term" value="F:protein-succinyllysine desuccinylase activity"/>
    <property type="evidence" value="ECO:0007669"/>
    <property type="project" value="InterPro"/>
</dbReference>
<comment type="caution">
    <text evidence="6">The sequence shown here is derived from an EMBL/GenBank/DDBJ whole genome shotgun (WGS) entry which is preliminary data.</text>
</comment>
<dbReference type="GO" id="GO:0036054">
    <property type="term" value="F:protein-malonyllysine demalonylase activity"/>
    <property type="evidence" value="ECO:0007669"/>
    <property type="project" value="InterPro"/>
</dbReference>
<dbReference type="Pfam" id="PF02146">
    <property type="entry name" value="SIR2"/>
    <property type="match status" value="1"/>
</dbReference>
<dbReference type="InterPro" id="IPR026590">
    <property type="entry name" value="Ssirtuin_cat_dom"/>
</dbReference>
<name>A0A8H3U5H4_VENIN</name>
<keyword evidence="3" id="KW-0520">NAD</keyword>
<dbReference type="EMBL" id="WNWR01000374">
    <property type="protein sequence ID" value="KAE9980977.1"/>
    <property type="molecule type" value="Genomic_DNA"/>
</dbReference>
<gene>
    <name evidence="6" type="ORF">BLS_009192</name>
    <name evidence="8" type="ORF">EG327_006383</name>
    <name evidence="7" type="ORF">EG328_003822</name>
</gene>
<dbReference type="InterPro" id="IPR003000">
    <property type="entry name" value="Sirtuin"/>
</dbReference>
<organism evidence="6 9">
    <name type="scientific">Venturia inaequalis</name>
    <name type="common">Apple scab fungus</name>
    <dbReference type="NCBI Taxonomy" id="5025"/>
    <lineage>
        <taxon>Eukaryota</taxon>
        <taxon>Fungi</taxon>
        <taxon>Dikarya</taxon>
        <taxon>Ascomycota</taxon>
        <taxon>Pezizomycotina</taxon>
        <taxon>Dothideomycetes</taxon>
        <taxon>Pleosporomycetidae</taxon>
        <taxon>Venturiales</taxon>
        <taxon>Venturiaceae</taxon>
        <taxon>Venturia</taxon>
    </lineage>
</organism>
<dbReference type="OrthoDB" id="424302at2759"/>
<evidence type="ECO:0000313" key="10">
    <source>
        <dbReference type="Proteomes" id="UP000447873"/>
    </source>
</evidence>
<protein>
    <recommendedName>
        <fullName evidence="5">Deacetylase sirtuin-type domain-containing protein</fullName>
    </recommendedName>
</protein>
<dbReference type="EMBL" id="WNWS01000219">
    <property type="protein sequence ID" value="KAE9974436.1"/>
    <property type="molecule type" value="Genomic_DNA"/>
</dbReference>
<dbReference type="PROSITE" id="PS50305">
    <property type="entry name" value="SIRTUIN"/>
    <property type="match status" value="1"/>
</dbReference>
<feature type="active site" description="Proton acceptor" evidence="4">
    <location>
        <position position="130"/>
    </location>
</feature>
<evidence type="ECO:0000256" key="1">
    <source>
        <dbReference type="ARBA" id="ARBA00006924"/>
    </source>
</evidence>
<evidence type="ECO:0000313" key="9">
    <source>
        <dbReference type="Proteomes" id="UP000433883"/>
    </source>
</evidence>
<feature type="domain" description="Deacetylase sirtuin-type" evidence="5">
    <location>
        <begin position="6"/>
        <end position="332"/>
    </location>
</feature>
<sequence>MASAACNIPIADIESFQAHLAKSTKVLALLGAGLSASSGLPTFRGAGGLWRTHTATTLATPEAFEENPGLVWQFYSYRRHIALKAKPNPAHYALAALAKKMGDGFQTLSQNVDGLSPRAGHPKETLHLLHGSLYDIKCSGFYCNYSETDNYIDPIVPALKIPLHESDPTTDEALASGDNHVRQETDSSQNGDSVPKELDIADDGVEIPELTIKDLPHCPGCKTGLLRPGVIWFGEMLPSKVIRQVDDFIEANEIDLIMVIGTSASVYPAAGYVDSARYKGAKVAVINTDPNDEPRSGMMKGDWFFVGDAAQILPELFQPVIGDISGAAEQKS</sequence>
<dbReference type="InterPro" id="IPR050134">
    <property type="entry name" value="NAD-dep_sirtuin_deacylases"/>
</dbReference>
<feature type="binding site" evidence="4">
    <location>
        <position position="221"/>
    </location>
    <ligand>
        <name>Zn(2+)</name>
        <dbReference type="ChEBI" id="CHEBI:29105"/>
    </ligand>
</feature>
<dbReference type="GO" id="GO:0070403">
    <property type="term" value="F:NAD+ binding"/>
    <property type="evidence" value="ECO:0007669"/>
    <property type="project" value="InterPro"/>
</dbReference>
<dbReference type="InterPro" id="IPR026591">
    <property type="entry name" value="Sirtuin_cat_small_dom_sf"/>
</dbReference>
<dbReference type="InterPro" id="IPR029035">
    <property type="entry name" value="DHS-like_NAD/FAD-binding_dom"/>
</dbReference>
<keyword evidence="2" id="KW-0808">Transferase</keyword>
<dbReference type="CDD" id="cd01412">
    <property type="entry name" value="SIRT5_Af1_CobB"/>
    <property type="match status" value="1"/>
</dbReference>
<comment type="similarity">
    <text evidence="1">Belongs to the sirtuin family. Class I subfamily.</text>
</comment>
<keyword evidence="4" id="KW-0862">Zinc</keyword>
<evidence type="ECO:0000256" key="2">
    <source>
        <dbReference type="ARBA" id="ARBA00022679"/>
    </source>
</evidence>
<feature type="binding site" evidence="4">
    <location>
        <position position="138"/>
    </location>
    <ligand>
        <name>Zn(2+)</name>
        <dbReference type="ChEBI" id="CHEBI:29105"/>
    </ligand>
</feature>
<dbReference type="EMBL" id="WNWQ01000823">
    <property type="protein sequence ID" value="KAE9963547.1"/>
    <property type="molecule type" value="Genomic_DNA"/>
</dbReference>
<evidence type="ECO:0000313" key="7">
    <source>
        <dbReference type="EMBL" id="KAE9974436.1"/>
    </source>
</evidence>